<evidence type="ECO:0000313" key="3">
    <source>
        <dbReference type="Proteomes" id="UP000636793"/>
    </source>
</evidence>
<dbReference type="Pfam" id="PF07969">
    <property type="entry name" value="Amidohydro_3"/>
    <property type="match status" value="1"/>
</dbReference>
<gene>
    <name evidence="2" type="ORF">GCM10011492_23480</name>
</gene>
<reference evidence="2" key="2">
    <citation type="submission" date="2020-09" db="EMBL/GenBank/DDBJ databases">
        <authorList>
            <person name="Sun Q."/>
            <person name="Zhou Y."/>
        </authorList>
    </citation>
    <scope>NUCLEOTIDE SEQUENCE</scope>
    <source>
        <strain evidence="2">CGMCC 1.15085</strain>
    </source>
</reference>
<dbReference type="RefSeq" id="WP_188837180.1">
    <property type="nucleotide sequence ID" value="NZ_BMHI01000003.1"/>
</dbReference>
<dbReference type="Gene3D" id="2.30.40.10">
    <property type="entry name" value="Urease, subunit C, domain 1"/>
    <property type="match status" value="1"/>
</dbReference>
<keyword evidence="3" id="KW-1185">Reference proteome</keyword>
<dbReference type="InterPro" id="IPR011059">
    <property type="entry name" value="Metal-dep_hydrolase_composite"/>
</dbReference>
<dbReference type="SUPFAM" id="SSF51338">
    <property type="entry name" value="Composite domain of metallo-dependent hydrolases"/>
    <property type="match status" value="1"/>
</dbReference>
<sequence length="530" mass="56534">MSTLFRHPRVFTGDPSRPFVTGILVENDRITAVGDGAELATTHSPSDIVELPGEVVLPGMHDAHIHTAGIARSLVSVDLRGARSLQDALERVREHAQSLPAGAWIFGGRWDSNKWERPVQPTAADLDTVSGDHPIALSSIDGHTMWANSEALRRAGIVASWPDPPGGMAVRDAGGNPTGILRESAQDPIGDIAAGPDAGDLPRLLLAAQEHLLSVGLTAVTDLNGEEARAAYIQLHQAGELAIRVVKGIPMEALDLAIQQGRRTGDGDDWLRVGPVKLFSDGALGSRTCHMSRGFADDPTNLGMAVMTHRQMYDAARAAVDAGIAVATHAIGDQACHDVLEVYEQIRRDTGTTLPLSIEHTQYLQPGDVARLRKWDVTASMQPTHCTSDIDLVRSLLPDHDLVAYGWRSVLDAGVDLAFGSDAPVEEANPFHGIHAAVTRQRGDNTPEGGFQPDERVTVAEAIAGYTTGPAKLTGAAGDRGMLTAGMLADFIAVDTDITDPAILADEPVRIREAQVLQSVVGGETRWQRD</sequence>
<reference evidence="2" key="1">
    <citation type="journal article" date="2014" name="Int. J. Syst. Evol. Microbiol.">
        <title>Complete genome sequence of Corynebacterium casei LMG S-19264T (=DSM 44701T), isolated from a smear-ripened cheese.</title>
        <authorList>
            <consortium name="US DOE Joint Genome Institute (JGI-PGF)"/>
            <person name="Walter F."/>
            <person name="Albersmeier A."/>
            <person name="Kalinowski J."/>
            <person name="Ruckert C."/>
        </authorList>
    </citation>
    <scope>NUCLEOTIDE SEQUENCE</scope>
    <source>
        <strain evidence="2">CGMCC 1.15085</strain>
    </source>
</reference>
<dbReference type="InterPro" id="IPR032466">
    <property type="entry name" value="Metal_Hydrolase"/>
</dbReference>
<dbReference type="Proteomes" id="UP000636793">
    <property type="component" value="Unassembled WGS sequence"/>
</dbReference>
<dbReference type="Gene3D" id="3.10.310.70">
    <property type="match status" value="1"/>
</dbReference>
<dbReference type="AlphaFoldDB" id="A0A916T6T2"/>
<dbReference type="EMBL" id="BMHI01000003">
    <property type="protein sequence ID" value="GGB32105.1"/>
    <property type="molecule type" value="Genomic_DNA"/>
</dbReference>
<name>A0A916T6T2_9MICO</name>
<dbReference type="Gene3D" id="3.20.20.140">
    <property type="entry name" value="Metal-dependent hydrolases"/>
    <property type="match status" value="1"/>
</dbReference>
<dbReference type="SUPFAM" id="SSF51556">
    <property type="entry name" value="Metallo-dependent hydrolases"/>
    <property type="match status" value="1"/>
</dbReference>
<evidence type="ECO:0000259" key="1">
    <source>
        <dbReference type="Pfam" id="PF07969"/>
    </source>
</evidence>
<accession>A0A916T6T2</accession>
<organism evidence="2 3">
    <name type="scientific">Flexivirga endophytica</name>
    <dbReference type="NCBI Taxonomy" id="1849103"/>
    <lineage>
        <taxon>Bacteria</taxon>
        <taxon>Bacillati</taxon>
        <taxon>Actinomycetota</taxon>
        <taxon>Actinomycetes</taxon>
        <taxon>Micrococcales</taxon>
        <taxon>Dermacoccaceae</taxon>
        <taxon>Flexivirga</taxon>
    </lineage>
</organism>
<dbReference type="InterPro" id="IPR033932">
    <property type="entry name" value="YtcJ-like"/>
</dbReference>
<comment type="caution">
    <text evidence="2">The sequence shown here is derived from an EMBL/GenBank/DDBJ whole genome shotgun (WGS) entry which is preliminary data.</text>
</comment>
<dbReference type="PANTHER" id="PTHR22642">
    <property type="entry name" value="IMIDAZOLONEPROPIONASE"/>
    <property type="match status" value="1"/>
</dbReference>
<dbReference type="GO" id="GO:0016810">
    <property type="term" value="F:hydrolase activity, acting on carbon-nitrogen (but not peptide) bonds"/>
    <property type="evidence" value="ECO:0007669"/>
    <property type="project" value="InterPro"/>
</dbReference>
<evidence type="ECO:0000313" key="2">
    <source>
        <dbReference type="EMBL" id="GGB32105.1"/>
    </source>
</evidence>
<dbReference type="InterPro" id="IPR013108">
    <property type="entry name" value="Amidohydro_3"/>
</dbReference>
<proteinExistence type="predicted"/>
<protein>
    <submittedName>
        <fullName evidence="2">Amidohydrolase</fullName>
    </submittedName>
</protein>
<dbReference type="CDD" id="cd01300">
    <property type="entry name" value="YtcJ_like"/>
    <property type="match status" value="1"/>
</dbReference>
<feature type="domain" description="Amidohydrolase 3" evidence="1">
    <location>
        <begin position="48"/>
        <end position="525"/>
    </location>
</feature>
<dbReference type="PANTHER" id="PTHR22642:SF2">
    <property type="entry name" value="PROTEIN LONG AFTER FAR-RED 3"/>
    <property type="match status" value="1"/>
</dbReference>